<organism evidence="1 2">
    <name type="scientific">Rhabditophanes sp. KR3021</name>
    <dbReference type="NCBI Taxonomy" id="114890"/>
    <lineage>
        <taxon>Eukaryota</taxon>
        <taxon>Metazoa</taxon>
        <taxon>Ecdysozoa</taxon>
        <taxon>Nematoda</taxon>
        <taxon>Chromadorea</taxon>
        <taxon>Rhabditida</taxon>
        <taxon>Tylenchina</taxon>
        <taxon>Panagrolaimomorpha</taxon>
        <taxon>Strongyloidoidea</taxon>
        <taxon>Alloionematidae</taxon>
        <taxon>Rhabditophanes</taxon>
    </lineage>
</organism>
<evidence type="ECO:0000313" key="2">
    <source>
        <dbReference type="WBParaSite" id="RSKR_0000298800.1"/>
    </source>
</evidence>
<dbReference type="Proteomes" id="UP000095286">
    <property type="component" value="Unplaced"/>
</dbReference>
<accession>A0AC35TR18</accession>
<evidence type="ECO:0000313" key="1">
    <source>
        <dbReference type="Proteomes" id="UP000095286"/>
    </source>
</evidence>
<reference evidence="2" key="1">
    <citation type="submission" date="2016-11" db="UniProtKB">
        <authorList>
            <consortium name="WormBaseParasite"/>
        </authorList>
    </citation>
    <scope>IDENTIFICATION</scope>
    <source>
        <strain evidence="2">KR3021</strain>
    </source>
</reference>
<proteinExistence type="predicted"/>
<sequence>MEINYDLSEAFSDDIARLTQQTVRRLSPKKFWGVEQAINGLGNLSKEAQGLRNVLTTYQKVVDSNDDPTLYIMWKKNPINEKHSIVIGLLKVGRKKLYLMDDSMQRYETTPLCVLDFYVHNTLQRQGNGHKLFEEMLKGENFEAKDIAIDKPSPSFLNFLNKFYNLNNPIWQSTNYVVFSQFFDGMEATHSYSVDREQKRRGISEKSMYEAQSPLDVSSKYSKHRALECQAAKIIHGGGGEVKQYVESDPNTPRARKNLRDFGHTHIW</sequence>
<protein>
    <submittedName>
        <fullName evidence="2">Alpha-tubulin N-acetyltransferase</fullName>
    </submittedName>
</protein>
<name>A0AC35TR18_9BILA</name>
<dbReference type="WBParaSite" id="RSKR_0000298800.1">
    <property type="protein sequence ID" value="RSKR_0000298800.1"/>
    <property type="gene ID" value="RSKR_0000298800"/>
</dbReference>